<evidence type="ECO:0000313" key="4">
    <source>
        <dbReference type="Proteomes" id="UP000540412"/>
    </source>
</evidence>
<keyword evidence="2" id="KW-0812">Transmembrane</keyword>
<keyword evidence="2" id="KW-1133">Transmembrane helix</keyword>
<dbReference type="Proteomes" id="UP000540412">
    <property type="component" value="Unassembled WGS sequence"/>
</dbReference>
<sequence length="198" mass="21287">MGQYPSLTVRLWRAAPWSRNPLTRASDRVDGAVRVLAALLVLIAVPIALAAATAEYSSAAERIRSENATKAPVTASIATEPSPVPSDGRVPPARLEAQVWWSRDGQPGEATTTVPGTARVGDRIQLWLGPDGLPTTQPQPTGTAALRGVVMGLLILTYGCGGAIGLVWITGYLLRCRNSREWAREWRRLGPAFGRDMH</sequence>
<accession>A0A7W9P815</accession>
<keyword evidence="4" id="KW-1185">Reference proteome</keyword>
<evidence type="ECO:0000256" key="2">
    <source>
        <dbReference type="SAM" id="Phobius"/>
    </source>
</evidence>
<feature type="transmembrane region" description="Helical" evidence="2">
    <location>
        <begin position="149"/>
        <end position="174"/>
    </location>
</feature>
<protein>
    <submittedName>
        <fullName evidence="3">Uncharacterized protein</fullName>
    </submittedName>
</protein>
<feature type="region of interest" description="Disordered" evidence="1">
    <location>
        <begin position="69"/>
        <end position="89"/>
    </location>
</feature>
<evidence type="ECO:0000313" key="3">
    <source>
        <dbReference type="EMBL" id="MBB5911181.1"/>
    </source>
</evidence>
<gene>
    <name evidence="3" type="ORF">BJY24_000048</name>
</gene>
<proteinExistence type="predicted"/>
<organism evidence="3 4">
    <name type="scientific">Nocardia transvalensis</name>
    <dbReference type="NCBI Taxonomy" id="37333"/>
    <lineage>
        <taxon>Bacteria</taxon>
        <taxon>Bacillati</taxon>
        <taxon>Actinomycetota</taxon>
        <taxon>Actinomycetes</taxon>
        <taxon>Mycobacteriales</taxon>
        <taxon>Nocardiaceae</taxon>
        <taxon>Nocardia</taxon>
    </lineage>
</organism>
<dbReference type="RefSeq" id="WP_157185551.1">
    <property type="nucleotide sequence ID" value="NZ_JACHIT010000001.1"/>
</dbReference>
<comment type="caution">
    <text evidence="3">The sequence shown here is derived from an EMBL/GenBank/DDBJ whole genome shotgun (WGS) entry which is preliminary data.</text>
</comment>
<name>A0A7W9P815_9NOCA</name>
<keyword evidence="2" id="KW-0472">Membrane</keyword>
<dbReference type="PANTHER" id="PTHR42305">
    <property type="entry name" value="MEMBRANE PROTEIN RV1733C-RELATED"/>
    <property type="match status" value="1"/>
</dbReference>
<dbReference type="PANTHER" id="PTHR42305:SF1">
    <property type="entry name" value="MEMBRANE PROTEIN RV1733C-RELATED"/>
    <property type="match status" value="1"/>
</dbReference>
<reference evidence="3 4" key="1">
    <citation type="submission" date="2020-08" db="EMBL/GenBank/DDBJ databases">
        <title>Sequencing the genomes of 1000 actinobacteria strains.</title>
        <authorList>
            <person name="Klenk H.-P."/>
        </authorList>
    </citation>
    <scope>NUCLEOTIDE SEQUENCE [LARGE SCALE GENOMIC DNA]</scope>
    <source>
        <strain evidence="3 4">DSM 43582</strain>
    </source>
</reference>
<feature type="transmembrane region" description="Helical" evidence="2">
    <location>
        <begin position="32"/>
        <end position="52"/>
    </location>
</feature>
<evidence type="ECO:0000256" key="1">
    <source>
        <dbReference type="SAM" id="MobiDB-lite"/>
    </source>
</evidence>
<dbReference type="EMBL" id="JACHIT010000001">
    <property type="protein sequence ID" value="MBB5911181.1"/>
    <property type="molecule type" value="Genomic_DNA"/>
</dbReference>
<dbReference type="AlphaFoldDB" id="A0A7W9P815"/>
<dbReference type="InterPro" id="IPR039708">
    <property type="entry name" value="MT1774/Rv1733c-like"/>
</dbReference>